<name>A0ABV3PKS6_9HYPH</name>
<evidence type="ECO:0000313" key="2">
    <source>
        <dbReference type="Proteomes" id="UP001555786"/>
    </source>
</evidence>
<dbReference type="Proteomes" id="UP001555786">
    <property type="component" value="Unassembled WGS sequence"/>
</dbReference>
<dbReference type="Pfam" id="PF03747">
    <property type="entry name" value="ADP_ribosyl_GH"/>
    <property type="match status" value="1"/>
</dbReference>
<dbReference type="Gene3D" id="1.10.4080.10">
    <property type="entry name" value="ADP-ribosylation/Crystallin J1"/>
    <property type="match status" value="1"/>
</dbReference>
<dbReference type="EMBL" id="JBFNQD010000003">
    <property type="protein sequence ID" value="MEW9306234.1"/>
    <property type="molecule type" value="Genomic_DNA"/>
</dbReference>
<evidence type="ECO:0000313" key="1">
    <source>
        <dbReference type="EMBL" id="MEW9306234.1"/>
    </source>
</evidence>
<accession>A0ABV3PKS6</accession>
<comment type="caution">
    <text evidence="1">The sequence shown here is derived from an EMBL/GenBank/DDBJ whole genome shotgun (WGS) entry which is preliminary data.</text>
</comment>
<organism evidence="1 2">
    <name type="scientific">Labrys neptuniae</name>
    <dbReference type="NCBI Taxonomy" id="376174"/>
    <lineage>
        <taxon>Bacteria</taxon>
        <taxon>Pseudomonadati</taxon>
        <taxon>Pseudomonadota</taxon>
        <taxon>Alphaproteobacteria</taxon>
        <taxon>Hyphomicrobiales</taxon>
        <taxon>Xanthobacteraceae</taxon>
        <taxon>Labrys</taxon>
    </lineage>
</organism>
<keyword evidence="1" id="KW-0326">Glycosidase</keyword>
<reference evidence="1 2" key="1">
    <citation type="submission" date="2024-07" db="EMBL/GenBank/DDBJ databases">
        <title>Description of Labrys sedimenti sp. nov., isolated from a diclofenac-degrading enrichment culture.</title>
        <authorList>
            <person name="Tancsics A."/>
            <person name="Csepanyi A."/>
        </authorList>
    </citation>
    <scope>NUCLEOTIDE SEQUENCE [LARGE SCALE GENOMIC DNA]</scope>
    <source>
        <strain evidence="1 2">LMG 23578</strain>
    </source>
</reference>
<keyword evidence="2" id="KW-1185">Reference proteome</keyword>
<keyword evidence="1" id="KW-0378">Hydrolase</keyword>
<dbReference type="PANTHER" id="PTHR16222">
    <property type="entry name" value="ADP-RIBOSYLGLYCOHYDROLASE"/>
    <property type="match status" value="1"/>
</dbReference>
<dbReference type="InterPro" id="IPR005502">
    <property type="entry name" value="Ribosyl_crysJ1"/>
</dbReference>
<dbReference type="InterPro" id="IPR050792">
    <property type="entry name" value="ADP-ribosylglycohydrolase"/>
</dbReference>
<dbReference type="EC" id="3.2.2.-" evidence="1"/>
<dbReference type="SUPFAM" id="SSF101478">
    <property type="entry name" value="ADP-ribosylglycohydrolase"/>
    <property type="match status" value="1"/>
</dbReference>
<sequence length="301" mass="32016">MSSSDYLDRAEGALLGLAIGDALGTTLEFSARDSHAPLTDIVGGGPFALPRGAWTDDTSMALCLAASLQQHEQFDPQDCMNRFVNWWRHGYLSATGECFDIGGVTSKALARYEASGNPFAGPTAADTAGNGSLMRLVPVVIAARGDRQRALRDAADQSRLTHGAEEAVEACVYFATLLFEALHGADPASVLRPRHLPEDLPERLRRCASTDWRRVERDAISSSGYVMHTLEAALWAVSRAGCFQGAVVDAVNLGGDADTIGAVAGQLAGALWGRSAIPIAWQHKVVWGDEIIETARALALG</sequence>
<protein>
    <submittedName>
        <fullName evidence="1">ADP-ribosylglycohydrolase family protein</fullName>
        <ecNumber evidence="1">3.2.2.-</ecNumber>
    </submittedName>
</protein>
<dbReference type="PANTHER" id="PTHR16222:SF12">
    <property type="entry name" value="ADP-RIBOSYLGLYCOHYDROLASE-RELATED"/>
    <property type="match status" value="1"/>
</dbReference>
<dbReference type="InterPro" id="IPR036705">
    <property type="entry name" value="Ribosyl_crysJ1_sf"/>
</dbReference>
<proteinExistence type="predicted"/>
<dbReference type="GO" id="GO:0016798">
    <property type="term" value="F:hydrolase activity, acting on glycosyl bonds"/>
    <property type="evidence" value="ECO:0007669"/>
    <property type="project" value="UniProtKB-KW"/>
</dbReference>
<gene>
    <name evidence="1" type="ORF">ABXS05_11840</name>
</gene>
<dbReference type="RefSeq" id="WP_367624059.1">
    <property type="nucleotide sequence ID" value="NZ_JBFNQD010000003.1"/>
</dbReference>